<organism evidence="1 2">
    <name type="scientific">Aliterella atlantica CENA595</name>
    <dbReference type="NCBI Taxonomy" id="1618023"/>
    <lineage>
        <taxon>Bacteria</taxon>
        <taxon>Bacillati</taxon>
        <taxon>Cyanobacteriota</taxon>
        <taxon>Cyanophyceae</taxon>
        <taxon>Chroococcidiopsidales</taxon>
        <taxon>Aliterellaceae</taxon>
        <taxon>Aliterella</taxon>
    </lineage>
</organism>
<proteinExistence type="predicted"/>
<dbReference type="OrthoDB" id="9853361at2"/>
<name>A0A0D8ZSP8_9CYAN</name>
<dbReference type="AlphaFoldDB" id="A0A0D8ZSP8"/>
<protein>
    <submittedName>
        <fullName evidence="1">Uncharacterized protein</fullName>
    </submittedName>
</protein>
<dbReference type="EMBL" id="JYON01000025">
    <property type="protein sequence ID" value="KJH70241.1"/>
    <property type="molecule type" value="Genomic_DNA"/>
</dbReference>
<dbReference type="STRING" id="1618023.UH38_19010"/>
<dbReference type="Proteomes" id="UP000032452">
    <property type="component" value="Unassembled WGS sequence"/>
</dbReference>
<reference evidence="1 2" key="1">
    <citation type="submission" date="2015-02" db="EMBL/GenBank/DDBJ databases">
        <title>Draft genome of a novel marine cyanobacterium (Chroococcales) isolated from South Atlantic Ocean.</title>
        <authorList>
            <person name="Rigonato J."/>
            <person name="Alvarenga D.O."/>
            <person name="Branco L.H."/>
            <person name="Varani A.M."/>
            <person name="Brandini F.P."/>
            <person name="Fiore M.F."/>
        </authorList>
    </citation>
    <scope>NUCLEOTIDE SEQUENCE [LARGE SCALE GENOMIC DNA]</scope>
    <source>
        <strain evidence="1 2">CENA595</strain>
    </source>
</reference>
<sequence>MITKFMIDETRLATREMYMMMHPAREPDCELREGDVIELEEGFFILNDDLNPMQIATIEQIQKARQSP</sequence>
<evidence type="ECO:0000313" key="1">
    <source>
        <dbReference type="EMBL" id="KJH70241.1"/>
    </source>
</evidence>
<keyword evidence="2" id="KW-1185">Reference proteome</keyword>
<accession>A0A0D8ZSP8</accession>
<dbReference type="RefSeq" id="WP_045056263.1">
    <property type="nucleotide sequence ID" value="NZ_CAWMDP010000018.1"/>
</dbReference>
<gene>
    <name evidence="1" type="ORF">UH38_19010</name>
</gene>
<comment type="caution">
    <text evidence="1">The sequence shown here is derived from an EMBL/GenBank/DDBJ whole genome shotgun (WGS) entry which is preliminary data.</text>
</comment>
<evidence type="ECO:0000313" key="2">
    <source>
        <dbReference type="Proteomes" id="UP000032452"/>
    </source>
</evidence>